<dbReference type="PRINTS" id="PR00502">
    <property type="entry name" value="NUDIXFAMILY"/>
</dbReference>
<dbReference type="InterPro" id="IPR020084">
    <property type="entry name" value="NUDIX_hydrolase_CS"/>
</dbReference>
<evidence type="ECO:0000313" key="6">
    <source>
        <dbReference type="Proteomes" id="UP000538292"/>
    </source>
</evidence>
<feature type="domain" description="Nudix hydrolase" evidence="4">
    <location>
        <begin position="6"/>
        <end position="138"/>
    </location>
</feature>
<dbReference type="PANTHER" id="PTHR43736">
    <property type="entry name" value="ADP-RIBOSE PYROPHOSPHATASE"/>
    <property type="match status" value="1"/>
</dbReference>
<sequence length="139" mass="15660">MMKMEKNIAVAAKCALVKDDNQVLILEKTPEEMKGDASKSSYDLPGGRVKYGEEIEAALKRELEEETGVFCDQFELKTAWSVMRPDGVQLHILLYKAHYNNQTIRLSPEHDGYQWVGLGDDLISTMPSWITRAVAKALT</sequence>
<evidence type="ECO:0000256" key="1">
    <source>
        <dbReference type="ARBA" id="ARBA00005582"/>
    </source>
</evidence>
<dbReference type="GO" id="GO:0016787">
    <property type="term" value="F:hydrolase activity"/>
    <property type="evidence" value="ECO:0007669"/>
    <property type="project" value="UniProtKB-KW"/>
</dbReference>
<dbReference type="Pfam" id="PF00293">
    <property type="entry name" value="NUDIX"/>
    <property type="match status" value="1"/>
</dbReference>
<keyword evidence="2 3" id="KW-0378">Hydrolase</keyword>
<dbReference type="Gene3D" id="3.90.79.10">
    <property type="entry name" value="Nucleoside Triphosphate Pyrophosphohydrolase"/>
    <property type="match status" value="1"/>
</dbReference>
<dbReference type="Proteomes" id="UP000538292">
    <property type="component" value="Unassembled WGS sequence"/>
</dbReference>
<organism evidence="5 6">
    <name type="scientific">Thermoactinomyces mirandus</name>
    <dbReference type="NCBI Taxonomy" id="2756294"/>
    <lineage>
        <taxon>Bacteria</taxon>
        <taxon>Bacillati</taxon>
        <taxon>Bacillota</taxon>
        <taxon>Bacilli</taxon>
        <taxon>Bacillales</taxon>
        <taxon>Thermoactinomycetaceae</taxon>
        <taxon>Thermoactinomyces</taxon>
    </lineage>
</organism>
<dbReference type="InterPro" id="IPR015797">
    <property type="entry name" value="NUDIX_hydrolase-like_dom_sf"/>
</dbReference>
<comment type="caution">
    <text evidence="5">The sequence shown here is derived from an EMBL/GenBank/DDBJ whole genome shotgun (WGS) entry which is preliminary data.</text>
</comment>
<accession>A0A7W1XRJ3</accession>
<dbReference type="InterPro" id="IPR000086">
    <property type="entry name" value="NUDIX_hydrolase_dom"/>
</dbReference>
<evidence type="ECO:0000256" key="2">
    <source>
        <dbReference type="ARBA" id="ARBA00022801"/>
    </source>
</evidence>
<proteinExistence type="inferred from homology"/>
<comment type="similarity">
    <text evidence="1 3">Belongs to the Nudix hydrolase family.</text>
</comment>
<dbReference type="AlphaFoldDB" id="A0A7W1XRJ3"/>
<evidence type="ECO:0000313" key="5">
    <source>
        <dbReference type="EMBL" id="MBA4601992.1"/>
    </source>
</evidence>
<keyword evidence="6" id="KW-1185">Reference proteome</keyword>
<gene>
    <name evidence="5" type="ORF">H2C83_06595</name>
</gene>
<protein>
    <submittedName>
        <fullName evidence="5">NUDIX hydrolase</fullName>
    </submittedName>
</protein>
<evidence type="ECO:0000259" key="4">
    <source>
        <dbReference type="PROSITE" id="PS51462"/>
    </source>
</evidence>
<evidence type="ECO:0000256" key="3">
    <source>
        <dbReference type="RuleBase" id="RU003476"/>
    </source>
</evidence>
<dbReference type="PROSITE" id="PS51462">
    <property type="entry name" value="NUDIX"/>
    <property type="match status" value="1"/>
</dbReference>
<dbReference type="SUPFAM" id="SSF55811">
    <property type="entry name" value="Nudix"/>
    <property type="match status" value="1"/>
</dbReference>
<dbReference type="EMBL" id="JACEOL010000022">
    <property type="protein sequence ID" value="MBA4601992.1"/>
    <property type="molecule type" value="Genomic_DNA"/>
</dbReference>
<dbReference type="PROSITE" id="PS00893">
    <property type="entry name" value="NUDIX_BOX"/>
    <property type="match status" value="1"/>
</dbReference>
<dbReference type="InterPro" id="IPR020476">
    <property type="entry name" value="Nudix_hydrolase"/>
</dbReference>
<dbReference type="PANTHER" id="PTHR43736:SF1">
    <property type="entry name" value="DIHYDRONEOPTERIN TRIPHOSPHATE DIPHOSPHATASE"/>
    <property type="match status" value="1"/>
</dbReference>
<reference evidence="5 6" key="1">
    <citation type="submission" date="2020-07" db="EMBL/GenBank/DDBJ databases">
        <title>Thermoactinomyces phylogeny.</title>
        <authorList>
            <person name="Dunlap C."/>
        </authorList>
    </citation>
    <scope>NUCLEOTIDE SEQUENCE [LARGE SCALE GENOMIC DNA]</scope>
    <source>
        <strain evidence="5 6">AMNI-1</strain>
    </source>
</reference>
<name>A0A7W1XRJ3_9BACL</name>